<accession>A0LRB0</accession>
<proteinExistence type="predicted"/>
<sequence length="88" mass="9573">MMGDPHRPLQWVHLRKGLRGRVDVRITPVVRPAAPAQPVAPIHRFDPGSRVPQLPVATREICENTGKTAAGSTRPVNLAGLTRPGCRL</sequence>
<organism evidence="1 2">
    <name type="scientific">Acidothermus cellulolyticus (strain ATCC 43068 / DSM 8971 / 11B)</name>
    <dbReference type="NCBI Taxonomy" id="351607"/>
    <lineage>
        <taxon>Bacteria</taxon>
        <taxon>Bacillati</taxon>
        <taxon>Actinomycetota</taxon>
        <taxon>Actinomycetes</taxon>
        <taxon>Acidothermales</taxon>
        <taxon>Acidothermaceae</taxon>
        <taxon>Acidothermus</taxon>
    </lineage>
</organism>
<gene>
    <name evidence="1" type="ordered locus">Acel_0196</name>
</gene>
<dbReference type="InParanoid" id="A0LRB0"/>
<dbReference type="KEGG" id="ace:Acel_0196"/>
<keyword evidence="2" id="KW-1185">Reference proteome</keyword>
<reference evidence="1 2" key="1">
    <citation type="journal article" date="2009" name="Genome Res.">
        <title>Complete genome of the cellulolytic thermophile Acidothermus cellulolyticus 11B provides insights into its ecophysiological and evolutionary adaptations.</title>
        <authorList>
            <person name="Barabote R.D."/>
            <person name="Xie G."/>
            <person name="Leu D.H."/>
            <person name="Normand P."/>
            <person name="Necsulea A."/>
            <person name="Daubin V."/>
            <person name="Medigue C."/>
            <person name="Adney W.S."/>
            <person name="Xu X.C."/>
            <person name="Lapidus A."/>
            <person name="Parales R.E."/>
            <person name="Detter C."/>
            <person name="Pujic P."/>
            <person name="Bruce D."/>
            <person name="Lavire C."/>
            <person name="Challacombe J.F."/>
            <person name="Brettin T.S."/>
            <person name="Berry A.M."/>
        </authorList>
    </citation>
    <scope>NUCLEOTIDE SEQUENCE [LARGE SCALE GENOMIC DNA]</scope>
    <source>
        <strain evidence="2">ATCC 43068 / DSM 8971 / 11B</strain>
    </source>
</reference>
<dbReference type="Proteomes" id="UP000008221">
    <property type="component" value="Chromosome"/>
</dbReference>
<dbReference type="AlphaFoldDB" id="A0LRB0"/>
<name>A0LRB0_ACIC1</name>
<evidence type="ECO:0000313" key="1">
    <source>
        <dbReference type="EMBL" id="ABK51970.1"/>
    </source>
</evidence>
<dbReference type="EMBL" id="CP000481">
    <property type="protein sequence ID" value="ABK51970.1"/>
    <property type="molecule type" value="Genomic_DNA"/>
</dbReference>
<evidence type="ECO:0000313" key="2">
    <source>
        <dbReference type="Proteomes" id="UP000008221"/>
    </source>
</evidence>
<dbReference type="HOGENOM" id="CLU_2462029_0_0_11"/>
<protein>
    <submittedName>
        <fullName evidence="1">Uncharacterized protein</fullName>
    </submittedName>
</protein>